<gene>
    <name evidence="2" type="ORF">CA12_09500</name>
</gene>
<evidence type="ECO:0000256" key="1">
    <source>
        <dbReference type="SAM" id="MobiDB-lite"/>
    </source>
</evidence>
<dbReference type="EMBL" id="CP036265">
    <property type="protein sequence ID" value="QDT14870.1"/>
    <property type="molecule type" value="Genomic_DNA"/>
</dbReference>
<evidence type="ECO:0000313" key="2">
    <source>
        <dbReference type="EMBL" id="QDT14870.1"/>
    </source>
</evidence>
<dbReference type="Proteomes" id="UP000318741">
    <property type="component" value="Chromosome"/>
</dbReference>
<evidence type="ECO:0000313" key="3">
    <source>
        <dbReference type="Proteomes" id="UP000318741"/>
    </source>
</evidence>
<dbReference type="AlphaFoldDB" id="A0A517P672"/>
<reference evidence="2 3" key="1">
    <citation type="submission" date="2019-02" db="EMBL/GenBank/DDBJ databases">
        <title>Deep-cultivation of Planctomycetes and their phenomic and genomic characterization uncovers novel biology.</title>
        <authorList>
            <person name="Wiegand S."/>
            <person name="Jogler M."/>
            <person name="Boedeker C."/>
            <person name="Pinto D."/>
            <person name="Vollmers J."/>
            <person name="Rivas-Marin E."/>
            <person name="Kohn T."/>
            <person name="Peeters S.H."/>
            <person name="Heuer A."/>
            <person name="Rast P."/>
            <person name="Oberbeckmann S."/>
            <person name="Bunk B."/>
            <person name="Jeske O."/>
            <person name="Meyerdierks A."/>
            <person name="Storesund J.E."/>
            <person name="Kallscheuer N."/>
            <person name="Luecker S."/>
            <person name="Lage O.M."/>
            <person name="Pohl T."/>
            <person name="Merkel B.J."/>
            <person name="Hornburger P."/>
            <person name="Mueller R.-W."/>
            <person name="Bruemmer F."/>
            <person name="Labrenz M."/>
            <person name="Spormann A.M."/>
            <person name="Op den Camp H."/>
            <person name="Overmann J."/>
            <person name="Amann R."/>
            <person name="Jetten M.S.M."/>
            <person name="Mascher T."/>
            <person name="Medema M.H."/>
            <person name="Devos D.P."/>
            <person name="Kaster A.-K."/>
            <person name="Ovreas L."/>
            <person name="Rohde M."/>
            <person name="Galperin M.Y."/>
            <person name="Jogler C."/>
        </authorList>
    </citation>
    <scope>NUCLEOTIDE SEQUENCE [LARGE SCALE GENOMIC DNA]</scope>
    <source>
        <strain evidence="2 3">CA12</strain>
    </source>
</reference>
<feature type="region of interest" description="Disordered" evidence="1">
    <location>
        <begin position="84"/>
        <end position="113"/>
    </location>
</feature>
<accession>A0A517P672</accession>
<dbReference type="OrthoDB" id="249114at2"/>
<dbReference type="RefSeq" id="WP_145357721.1">
    <property type="nucleotide sequence ID" value="NZ_CP036265.1"/>
</dbReference>
<sequence length="180" mass="19003">MLEALRSGDALNDKQRDVHDRGLVGVLRALHDDLDAAVADAYGWPVGLEDEAILARLVALNAERAAEEARGRIRYLRPEFQDPDGAAARAAEAKRQRSLTGEAAAPPPPAAAVRKWPAMSDPVAQYRAVRGVLAAADRPLAPADVAAFFQGAGPAKVAPVLEVLADLGHAGRTDDGRYTG</sequence>
<keyword evidence="3" id="KW-1185">Reference proteome</keyword>
<organism evidence="2 3">
    <name type="scientific">Alienimonas californiensis</name>
    <dbReference type="NCBI Taxonomy" id="2527989"/>
    <lineage>
        <taxon>Bacteria</taxon>
        <taxon>Pseudomonadati</taxon>
        <taxon>Planctomycetota</taxon>
        <taxon>Planctomycetia</taxon>
        <taxon>Planctomycetales</taxon>
        <taxon>Planctomycetaceae</taxon>
        <taxon>Alienimonas</taxon>
    </lineage>
</organism>
<proteinExistence type="predicted"/>
<name>A0A517P672_9PLAN</name>
<dbReference type="KEGG" id="acaf:CA12_09500"/>
<protein>
    <submittedName>
        <fullName evidence="2">Uncharacterized protein</fullName>
    </submittedName>
</protein>